<dbReference type="RefSeq" id="WP_136463166.1">
    <property type="nucleotide sequence ID" value="NZ_SRKY01000003.1"/>
</dbReference>
<dbReference type="AlphaFoldDB" id="A0A4S4NB57"/>
<keyword evidence="1" id="KW-0472">Membrane</keyword>
<keyword evidence="1" id="KW-1133">Transmembrane helix</keyword>
<evidence type="ECO:0008006" key="4">
    <source>
        <dbReference type="Google" id="ProtNLM"/>
    </source>
</evidence>
<evidence type="ECO:0000313" key="3">
    <source>
        <dbReference type="Proteomes" id="UP000306602"/>
    </source>
</evidence>
<dbReference type="OrthoDB" id="7876207at2"/>
<name>A0A4S4NB57_9RHOB</name>
<dbReference type="Proteomes" id="UP000306602">
    <property type="component" value="Unassembled WGS sequence"/>
</dbReference>
<keyword evidence="3" id="KW-1185">Reference proteome</keyword>
<sequence>MSLLSSFKRAMLRFNRDEEGSIAVEAVIILPMLFWTYLALFSTFHSYRTYAINQKAAYTIADMISRETNPIDNDYLDGTKALLRYLVNSHSSSDIAVRVTLVKYDAATKSYQRDWSQKKGDVSVASASDVAGWNTRLPEMPDNQRVIVVETFYDYDPPFNTGLEDRNVYNFVFTKPRYAPQVLWTS</sequence>
<organism evidence="2 3">
    <name type="scientific">Aliishimia ponticola</name>
    <dbReference type="NCBI Taxonomy" id="2499833"/>
    <lineage>
        <taxon>Bacteria</taxon>
        <taxon>Pseudomonadati</taxon>
        <taxon>Pseudomonadota</taxon>
        <taxon>Alphaproteobacteria</taxon>
        <taxon>Rhodobacterales</taxon>
        <taxon>Paracoccaceae</taxon>
        <taxon>Aliishimia</taxon>
    </lineage>
</organism>
<keyword evidence="1" id="KW-0812">Transmembrane</keyword>
<feature type="transmembrane region" description="Helical" evidence="1">
    <location>
        <begin position="20"/>
        <end position="40"/>
    </location>
</feature>
<evidence type="ECO:0000313" key="2">
    <source>
        <dbReference type="EMBL" id="THH35697.1"/>
    </source>
</evidence>
<proteinExistence type="predicted"/>
<evidence type="ECO:0000256" key="1">
    <source>
        <dbReference type="SAM" id="Phobius"/>
    </source>
</evidence>
<reference evidence="2 3" key="1">
    <citation type="submission" date="2019-04" db="EMBL/GenBank/DDBJ databases">
        <title>Shimia ponticola sp. nov., isolated from seawater.</title>
        <authorList>
            <person name="Kim Y.-O."/>
            <person name="Yoon J.-H."/>
        </authorList>
    </citation>
    <scope>NUCLEOTIDE SEQUENCE [LARGE SCALE GENOMIC DNA]</scope>
    <source>
        <strain evidence="2 3">MYP11</strain>
    </source>
</reference>
<accession>A0A4S4NB57</accession>
<dbReference type="EMBL" id="SRKY01000003">
    <property type="protein sequence ID" value="THH35697.1"/>
    <property type="molecule type" value="Genomic_DNA"/>
</dbReference>
<gene>
    <name evidence="2" type="ORF">E4Z66_11445</name>
</gene>
<comment type="caution">
    <text evidence="2">The sequence shown here is derived from an EMBL/GenBank/DDBJ whole genome shotgun (WGS) entry which is preliminary data.</text>
</comment>
<protein>
    <recommendedName>
        <fullName evidence="4">Pilus assembly protein</fullName>
    </recommendedName>
</protein>